<organism evidence="10">
    <name type="scientific">marine sediment metagenome</name>
    <dbReference type="NCBI Taxonomy" id="412755"/>
    <lineage>
        <taxon>unclassified sequences</taxon>
        <taxon>metagenomes</taxon>
        <taxon>ecological metagenomes</taxon>
    </lineage>
</organism>
<dbReference type="PANTHER" id="PTHR35011:SF2">
    <property type="entry name" value="2,3-DIKETO-L-GULONATE TRAP TRANSPORTER SMALL PERMEASE PROTEIN YIAM"/>
    <property type="match status" value="1"/>
</dbReference>
<evidence type="ECO:0000256" key="6">
    <source>
        <dbReference type="ARBA" id="ARBA00022989"/>
    </source>
</evidence>
<keyword evidence="7 8" id="KW-0472">Membrane</keyword>
<evidence type="ECO:0000313" key="10">
    <source>
        <dbReference type="EMBL" id="GAI29466.1"/>
    </source>
</evidence>
<evidence type="ECO:0000259" key="9">
    <source>
        <dbReference type="Pfam" id="PF04290"/>
    </source>
</evidence>
<comment type="subcellular location">
    <subcellularLocation>
        <location evidence="1">Cell inner membrane</location>
        <topology evidence="1">Multi-pass membrane protein</topology>
    </subcellularLocation>
</comment>
<accession>X1NH11</accession>
<evidence type="ECO:0000256" key="4">
    <source>
        <dbReference type="ARBA" id="ARBA00022519"/>
    </source>
</evidence>
<feature type="transmembrane region" description="Helical" evidence="8">
    <location>
        <begin position="32"/>
        <end position="49"/>
    </location>
</feature>
<feature type="transmembrane region" description="Helical" evidence="8">
    <location>
        <begin position="70"/>
        <end position="87"/>
    </location>
</feature>
<evidence type="ECO:0000256" key="8">
    <source>
        <dbReference type="SAM" id="Phobius"/>
    </source>
</evidence>
<evidence type="ECO:0000256" key="1">
    <source>
        <dbReference type="ARBA" id="ARBA00004429"/>
    </source>
</evidence>
<evidence type="ECO:0000256" key="3">
    <source>
        <dbReference type="ARBA" id="ARBA00022475"/>
    </source>
</evidence>
<keyword evidence="2" id="KW-0813">Transport</keyword>
<proteinExistence type="predicted"/>
<reference evidence="10" key="1">
    <citation type="journal article" date="2014" name="Front. Microbiol.">
        <title>High frequency of phylogenetically diverse reductive dehalogenase-homologous genes in deep subseafloor sedimentary metagenomes.</title>
        <authorList>
            <person name="Kawai M."/>
            <person name="Futagami T."/>
            <person name="Toyoda A."/>
            <person name="Takaki Y."/>
            <person name="Nishi S."/>
            <person name="Hori S."/>
            <person name="Arai W."/>
            <person name="Tsubouchi T."/>
            <person name="Morono Y."/>
            <person name="Uchiyama I."/>
            <person name="Ito T."/>
            <person name="Fujiyama A."/>
            <person name="Inagaki F."/>
            <person name="Takami H."/>
        </authorList>
    </citation>
    <scope>NUCLEOTIDE SEQUENCE</scope>
    <source>
        <strain evidence="10">Expedition CK06-06</strain>
    </source>
</reference>
<keyword evidence="6 8" id="KW-1133">Transmembrane helix</keyword>
<evidence type="ECO:0000256" key="2">
    <source>
        <dbReference type="ARBA" id="ARBA00022448"/>
    </source>
</evidence>
<feature type="non-terminal residue" evidence="10">
    <location>
        <position position="1"/>
    </location>
</feature>
<protein>
    <recommendedName>
        <fullName evidence="9">Tripartite ATP-independent periplasmic transporters DctQ component domain-containing protein</fullName>
    </recommendedName>
</protein>
<dbReference type="Pfam" id="PF04290">
    <property type="entry name" value="DctQ"/>
    <property type="match status" value="1"/>
</dbReference>
<comment type="caution">
    <text evidence="10">The sequence shown here is derived from an EMBL/GenBank/DDBJ whole genome shotgun (WGS) entry which is preliminary data.</text>
</comment>
<dbReference type="InterPro" id="IPR007387">
    <property type="entry name" value="TRAP_DctQ"/>
</dbReference>
<dbReference type="GO" id="GO:0005886">
    <property type="term" value="C:plasma membrane"/>
    <property type="evidence" value="ECO:0007669"/>
    <property type="project" value="UniProtKB-SubCell"/>
</dbReference>
<feature type="non-terminal residue" evidence="10">
    <location>
        <position position="88"/>
    </location>
</feature>
<dbReference type="InterPro" id="IPR055348">
    <property type="entry name" value="DctQ"/>
</dbReference>
<keyword evidence="3" id="KW-1003">Cell membrane</keyword>
<gene>
    <name evidence="10" type="ORF">S06H3_24942</name>
</gene>
<keyword evidence="5 8" id="KW-0812">Transmembrane</keyword>
<sequence length="88" mass="9841">AVGSLLIMTGMVTVSVVLRKAFNYPLNFTQEYSQYLTVLIIYFSAAFTTRAGDHISVKLVVTRLPKKVRNILDVVTLFLALLVMGLYL</sequence>
<evidence type="ECO:0000256" key="7">
    <source>
        <dbReference type="ARBA" id="ARBA00023136"/>
    </source>
</evidence>
<evidence type="ECO:0000256" key="5">
    <source>
        <dbReference type="ARBA" id="ARBA00022692"/>
    </source>
</evidence>
<dbReference type="PANTHER" id="PTHR35011">
    <property type="entry name" value="2,3-DIKETO-L-GULONATE TRAP TRANSPORTER SMALL PERMEASE PROTEIN YIAM"/>
    <property type="match status" value="1"/>
</dbReference>
<name>X1NH11_9ZZZZ</name>
<feature type="domain" description="Tripartite ATP-independent periplasmic transporters DctQ component" evidence="9">
    <location>
        <begin position="8"/>
        <end position="86"/>
    </location>
</feature>
<dbReference type="GO" id="GO:0015740">
    <property type="term" value="P:C4-dicarboxylate transport"/>
    <property type="evidence" value="ECO:0007669"/>
    <property type="project" value="TreeGrafter"/>
</dbReference>
<dbReference type="AlphaFoldDB" id="X1NH11"/>
<keyword evidence="4" id="KW-0997">Cell inner membrane</keyword>
<dbReference type="GO" id="GO:0022857">
    <property type="term" value="F:transmembrane transporter activity"/>
    <property type="evidence" value="ECO:0007669"/>
    <property type="project" value="TreeGrafter"/>
</dbReference>
<dbReference type="EMBL" id="BARV01014116">
    <property type="protein sequence ID" value="GAI29466.1"/>
    <property type="molecule type" value="Genomic_DNA"/>
</dbReference>